<proteinExistence type="inferred from homology"/>
<dbReference type="FunFam" id="3.40.30.10:FF:000010">
    <property type="entry name" value="Glutathione peroxidase"/>
    <property type="match status" value="1"/>
</dbReference>
<dbReference type="InterPro" id="IPR029759">
    <property type="entry name" value="GPX_AS"/>
</dbReference>
<accession>A0A1H5ZL15</accession>
<dbReference type="PROSITE" id="PS51352">
    <property type="entry name" value="THIOREDOXIN_2"/>
    <property type="match status" value="1"/>
</dbReference>
<dbReference type="InterPro" id="IPR000889">
    <property type="entry name" value="Glutathione_peroxidase"/>
</dbReference>
<protein>
    <recommendedName>
        <fullName evidence="5">Glutathione peroxidase</fullName>
    </recommendedName>
</protein>
<evidence type="ECO:0000256" key="5">
    <source>
        <dbReference type="RuleBase" id="RU000499"/>
    </source>
</evidence>
<dbReference type="Proteomes" id="UP000236721">
    <property type="component" value="Unassembled WGS sequence"/>
</dbReference>
<feature type="domain" description="Thioredoxin" evidence="6">
    <location>
        <begin position="17"/>
        <end position="178"/>
    </location>
</feature>
<evidence type="ECO:0000256" key="1">
    <source>
        <dbReference type="ARBA" id="ARBA00006926"/>
    </source>
</evidence>
<dbReference type="PIRSF" id="PIRSF000303">
    <property type="entry name" value="Glutathion_perox"/>
    <property type="match status" value="1"/>
</dbReference>
<dbReference type="InterPro" id="IPR036249">
    <property type="entry name" value="Thioredoxin-like_sf"/>
</dbReference>
<dbReference type="PROSITE" id="PS51355">
    <property type="entry name" value="GLUTATHIONE_PEROXID_3"/>
    <property type="match status" value="1"/>
</dbReference>
<dbReference type="InterPro" id="IPR013766">
    <property type="entry name" value="Thioredoxin_domain"/>
</dbReference>
<dbReference type="PANTHER" id="PTHR11592:SF78">
    <property type="entry name" value="GLUTATHIONE PEROXIDASE"/>
    <property type="match status" value="1"/>
</dbReference>
<evidence type="ECO:0000313" key="8">
    <source>
        <dbReference type="Proteomes" id="UP000236721"/>
    </source>
</evidence>
<keyword evidence="8" id="KW-1185">Reference proteome</keyword>
<dbReference type="Gene3D" id="3.40.30.10">
    <property type="entry name" value="Glutaredoxin"/>
    <property type="match status" value="1"/>
</dbReference>
<dbReference type="RefSeq" id="WP_103880804.1">
    <property type="nucleotide sequence ID" value="NZ_FNVG01000012.1"/>
</dbReference>
<dbReference type="GO" id="GO:0004601">
    <property type="term" value="F:peroxidase activity"/>
    <property type="evidence" value="ECO:0007669"/>
    <property type="project" value="UniProtKB-KW"/>
</dbReference>
<dbReference type="PROSITE" id="PS00460">
    <property type="entry name" value="GLUTATHIONE_PEROXID_1"/>
    <property type="match status" value="1"/>
</dbReference>
<dbReference type="GO" id="GO:0034599">
    <property type="term" value="P:cellular response to oxidative stress"/>
    <property type="evidence" value="ECO:0007669"/>
    <property type="project" value="TreeGrafter"/>
</dbReference>
<evidence type="ECO:0000256" key="3">
    <source>
        <dbReference type="ARBA" id="ARBA00023002"/>
    </source>
</evidence>
<reference evidence="8" key="1">
    <citation type="submission" date="2016-10" db="EMBL/GenBank/DDBJ databases">
        <authorList>
            <person name="Varghese N."/>
            <person name="Submissions S."/>
        </authorList>
    </citation>
    <scope>NUCLEOTIDE SEQUENCE [LARGE SCALE GENOMIC DNA]</scope>
    <source>
        <strain evidence="8">CGMCC 1.7062</strain>
    </source>
</reference>
<dbReference type="PANTHER" id="PTHR11592">
    <property type="entry name" value="GLUTATHIONE PEROXIDASE"/>
    <property type="match status" value="1"/>
</dbReference>
<sequence length="179" mass="19987">MFSKIQYIAALVSVPWQSREGNAHDFSFDTIAGDVLSLADYKGKVVLVVNTASECGFTPQYKQLQTLWETYRDQGLVIVGVPCNDFGGQEKASNASINSFCELNFGVTFPLAAKTKVKGKGQHPFYTWAGQQVGFVGKPRWNFHKFLVNKDGKLVDWFSSTTKPDARKLVRAIERELAK</sequence>
<dbReference type="CDD" id="cd00340">
    <property type="entry name" value="GSH_Peroxidase"/>
    <property type="match status" value="1"/>
</dbReference>
<dbReference type="AlphaFoldDB" id="A0A1H5ZL15"/>
<keyword evidence="2 5" id="KW-0575">Peroxidase</keyword>
<dbReference type="PRINTS" id="PR01011">
    <property type="entry name" value="GLUTPROXDASE"/>
</dbReference>
<dbReference type="EMBL" id="FNVG01000012">
    <property type="protein sequence ID" value="SEG37139.1"/>
    <property type="molecule type" value="Genomic_DNA"/>
</dbReference>
<evidence type="ECO:0000313" key="7">
    <source>
        <dbReference type="EMBL" id="SEG37139.1"/>
    </source>
</evidence>
<dbReference type="OrthoDB" id="9785502at2"/>
<name>A0A1H5ZL15_9VIBR</name>
<gene>
    <name evidence="7" type="ORF">SAMN04488244_11245</name>
</gene>
<evidence type="ECO:0000256" key="4">
    <source>
        <dbReference type="PIRSR" id="PIRSR000303-1"/>
    </source>
</evidence>
<evidence type="ECO:0000259" key="6">
    <source>
        <dbReference type="PROSITE" id="PS51352"/>
    </source>
</evidence>
<comment type="similarity">
    <text evidence="1 5">Belongs to the glutathione peroxidase family.</text>
</comment>
<evidence type="ECO:0000256" key="2">
    <source>
        <dbReference type="ARBA" id="ARBA00022559"/>
    </source>
</evidence>
<dbReference type="Pfam" id="PF00255">
    <property type="entry name" value="GSHPx"/>
    <property type="match status" value="1"/>
</dbReference>
<organism evidence="7 8">
    <name type="scientific">Vibrio hangzhouensis</name>
    <dbReference type="NCBI Taxonomy" id="462991"/>
    <lineage>
        <taxon>Bacteria</taxon>
        <taxon>Pseudomonadati</taxon>
        <taxon>Pseudomonadota</taxon>
        <taxon>Gammaproteobacteria</taxon>
        <taxon>Vibrionales</taxon>
        <taxon>Vibrionaceae</taxon>
        <taxon>Vibrio</taxon>
    </lineage>
</organism>
<feature type="active site" evidence="4">
    <location>
        <position position="55"/>
    </location>
</feature>
<keyword evidence="3 5" id="KW-0560">Oxidoreductase</keyword>
<dbReference type="SUPFAM" id="SSF52833">
    <property type="entry name" value="Thioredoxin-like"/>
    <property type="match status" value="1"/>
</dbReference>